<comment type="similarity">
    <text evidence="2">Belongs to the OmpP1/FadL family.</text>
</comment>
<evidence type="ECO:0000256" key="5">
    <source>
        <dbReference type="ARBA" id="ARBA00022729"/>
    </source>
</evidence>
<dbReference type="Gene3D" id="2.40.160.60">
    <property type="entry name" value="Outer membrane protein transport protein (OMPP1/FadL/TodX)"/>
    <property type="match status" value="1"/>
</dbReference>
<dbReference type="EMBL" id="JACHNY010000004">
    <property type="protein sequence ID" value="MBB4618101.1"/>
    <property type="molecule type" value="Genomic_DNA"/>
</dbReference>
<comment type="caution">
    <text evidence="9">The sequence shown here is derived from an EMBL/GenBank/DDBJ whole genome shotgun (WGS) entry which is preliminary data.</text>
</comment>
<dbReference type="PROSITE" id="PS51257">
    <property type="entry name" value="PROKAR_LIPOPROTEIN"/>
    <property type="match status" value="1"/>
</dbReference>
<feature type="chain" id="PRO_5030742510" evidence="8">
    <location>
        <begin position="22"/>
        <end position="433"/>
    </location>
</feature>
<evidence type="ECO:0000256" key="2">
    <source>
        <dbReference type="ARBA" id="ARBA00008163"/>
    </source>
</evidence>
<feature type="signal peptide" evidence="8">
    <location>
        <begin position="1"/>
        <end position="21"/>
    </location>
</feature>
<keyword evidence="5 8" id="KW-0732">Signal</keyword>
<keyword evidence="10" id="KW-1185">Reference proteome</keyword>
<keyword evidence="3" id="KW-1134">Transmembrane beta strand</keyword>
<keyword evidence="4" id="KW-0812">Transmembrane</keyword>
<keyword evidence="6" id="KW-0472">Membrane</keyword>
<evidence type="ECO:0000256" key="7">
    <source>
        <dbReference type="ARBA" id="ARBA00023237"/>
    </source>
</evidence>
<evidence type="ECO:0000256" key="8">
    <source>
        <dbReference type="SAM" id="SignalP"/>
    </source>
</evidence>
<comment type="subcellular location">
    <subcellularLocation>
        <location evidence="1">Cell outer membrane</location>
        <topology evidence="1">Multi-pass membrane protein</topology>
    </subcellularLocation>
</comment>
<evidence type="ECO:0000313" key="10">
    <source>
        <dbReference type="Proteomes" id="UP000574769"/>
    </source>
</evidence>
<accession>A0A7W7AJP5</accession>
<dbReference type="Pfam" id="PF03349">
    <property type="entry name" value="Toluene_X"/>
    <property type="match status" value="1"/>
</dbReference>
<evidence type="ECO:0000256" key="4">
    <source>
        <dbReference type="ARBA" id="ARBA00022692"/>
    </source>
</evidence>
<evidence type="ECO:0000313" key="9">
    <source>
        <dbReference type="EMBL" id="MBB4618101.1"/>
    </source>
</evidence>
<evidence type="ECO:0000256" key="3">
    <source>
        <dbReference type="ARBA" id="ARBA00022452"/>
    </source>
</evidence>
<keyword evidence="7" id="KW-0998">Cell outer membrane</keyword>
<dbReference type="GO" id="GO:0009279">
    <property type="term" value="C:cell outer membrane"/>
    <property type="evidence" value="ECO:0007669"/>
    <property type="project" value="UniProtKB-SubCell"/>
</dbReference>
<dbReference type="PANTHER" id="PTHR35093:SF8">
    <property type="entry name" value="OUTER MEMBRANE PROTEIN NMB0088-RELATED"/>
    <property type="match status" value="1"/>
</dbReference>
<protein>
    <submittedName>
        <fullName evidence="9">Long-chain fatty acid transport protein</fullName>
    </submittedName>
</protein>
<dbReference type="PANTHER" id="PTHR35093">
    <property type="entry name" value="OUTER MEMBRANE PROTEIN NMB0088-RELATED"/>
    <property type="match status" value="1"/>
</dbReference>
<dbReference type="InterPro" id="IPR005017">
    <property type="entry name" value="OMPP1/FadL/TodX"/>
</dbReference>
<evidence type="ECO:0000256" key="6">
    <source>
        <dbReference type="ARBA" id="ARBA00023136"/>
    </source>
</evidence>
<reference evidence="9 10" key="1">
    <citation type="submission" date="2020-08" db="EMBL/GenBank/DDBJ databases">
        <title>Genomic Encyclopedia of Type Strains, Phase IV (KMG-IV): sequencing the most valuable type-strain genomes for metagenomic binning, comparative biology and taxonomic classification.</title>
        <authorList>
            <person name="Goeker M."/>
        </authorList>
    </citation>
    <scope>NUCLEOTIDE SEQUENCE [LARGE SCALE GENOMIC DNA]</scope>
    <source>
        <strain evidence="9 10">DSM 15867</strain>
    </source>
</reference>
<dbReference type="Proteomes" id="UP000574769">
    <property type="component" value="Unassembled WGS sequence"/>
</dbReference>
<gene>
    <name evidence="9" type="ORF">GGQ96_002237</name>
</gene>
<dbReference type="GO" id="GO:0015483">
    <property type="term" value="F:long-chain fatty acid transporting porin activity"/>
    <property type="evidence" value="ECO:0007669"/>
    <property type="project" value="TreeGrafter"/>
</dbReference>
<organism evidence="9 10">
    <name type="scientific">Sphingomonas abaci</name>
    <dbReference type="NCBI Taxonomy" id="237611"/>
    <lineage>
        <taxon>Bacteria</taxon>
        <taxon>Pseudomonadati</taxon>
        <taxon>Pseudomonadota</taxon>
        <taxon>Alphaproteobacteria</taxon>
        <taxon>Sphingomonadales</taxon>
        <taxon>Sphingomonadaceae</taxon>
        <taxon>Sphingomonas</taxon>
    </lineage>
</organism>
<sequence>MSLRLKVSLATSAALSVFACAGVAQGQAFYLQEQSARAAGRAFSGEAADTGAQSLWWNPAAIGGLDQGDAAIAAAAILPKGKVVDNGTLIRRPGQPAAAIGGQSVSRDPINNGVLPSGAIAYPLTDRVSIGLAVTSPYSFTTDYDADSWARYSADKTKLRTIDIQPSIGIALTDWLRVGGAVNVEYTDASLGNALPNLSAALPDGAQKLKGDGWDLGWTAGVQMHNDFITVGIAYKSRIQHNLKGSLEVSGLVGPLAAQNRTIDGATAQFYTPAQTIVGARLRATDALTLNAQVVRYNWSKFDAIRLGAPINQALPENYRDSWSLAGGVDYAVSPALTLRAGVQHANTPTQDGRRDARVPDSDRWNYGAGATFNVTSRFSIDAAGNYVDFKNAPIDRITAAYAGTAAQTPILTNGRLEDAHAFIASLGGRFRF</sequence>
<name>A0A7W7AJP5_9SPHN</name>
<dbReference type="AlphaFoldDB" id="A0A7W7AJP5"/>
<dbReference type="SUPFAM" id="SSF56935">
    <property type="entry name" value="Porins"/>
    <property type="match status" value="1"/>
</dbReference>
<dbReference type="RefSeq" id="WP_184114559.1">
    <property type="nucleotide sequence ID" value="NZ_JACHNY010000004.1"/>
</dbReference>
<evidence type="ECO:0000256" key="1">
    <source>
        <dbReference type="ARBA" id="ARBA00004571"/>
    </source>
</evidence>
<proteinExistence type="inferred from homology"/>